<proteinExistence type="predicted"/>
<name>A0ABQ9U575_SAGOE</name>
<evidence type="ECO:0000313" key="2">
    <source>
        <dbReference type="EMBL" id="KAK2092217.1"/>
    </source>
</evidence>
<feature type="compositionally biased region" description="Pro residues" evidence="1">
    <location>
        <begin position="224"/>
        <end position="236"/>
    </location>
</feature>
<protein>
    <submittedName>
        <fullName evidence="2">Uncharacterized protein</fullName>
    </submittedName>
</protein>
<organism evidence="2 3">
    <name type="scientific">Saguinus oedipus</name>
    <name type="common">Cotton-top tamarin</name>
    <name type="synonym">Oedipomidas oedipus</name>
    <dbReference type="NCBI Taxonomy" id="9490"/>
    <lineage>
        <taxon>Eukaryota</taxon>
        <taxon>Metazoa</taxon>
        <taxon>Chordata</taxon>
        <taxon>Craniata</taxon>
        <taxon>Vertebrata</taxon>
        <taxon>Euteleostomi</taxon>
        <taxon>Mammalia</taxon>
        <taxon>Eutheria</taxon>
        <taxon>Euarchontoglires</taxon>
        <taxon>Primates</taxon>
        <taxon>Haplorrhini</taxon>
        <taxon>Platyrrhini</taxon>
        <taxon>Cebidae</taxon>
        <taxon>Callitrichinae</taxon>
        <taxon>Saguinus</taxon>
    </lineage>
</organism>
<keyword evidence="3" id="KW-1185">Reference proteome</keyword>
<dbReference type="Proteomes" id="UP001266305">
    <property type="component" value="Unassembled WGS sequence"/>
</dbReference>
<evidence type="ECO:0000313" key="3">
    <source>
        <dbReference type="Proteomes" id="UP001266305"/>
    </source>
</evidence>
<feature type="compositionally biased region" description="Basic and acidic residues" evidence="1">
    <location>
        <begin position="97"/>
        <end position="120"/>
    </location>
</feature>
<sequence length="236" mass="24774">MSWGLQVGEVFPGGKEGDTKQKALSTEDDCEGNTPLEKGMQQPYLSSATASKPVVCPGVSWAIKMGASPPCTSGGAKKRLALTRSVEAARKRSHLLDSARVKFHTQEDEGHPPGLRERLPGKGPDPGEESAQGQRSLHTQSSPTEPLALLGSPGPQASTLLSGGLLPVPRQVFPAATPFLFLLQPESFSSSSPHCPTSEGQKLGGLRAGDWREEASPGVAASTPHPPPGPWTPDFC</sequence>
<feature type="region of interest" description="Disordered" evidence="1">
    <location>
        <begin position="1"/>
        <end position="49"/>
    </location>
</feature>
<evidence type="ECO:0000256" key="1">
    <source>
        <dbReference type="SAM" id="MobiDB-lite"/>
    </source>
</evidence>
<comment type="caution">
    <text evidence="2">The sequence shown here is derived from an EMBL/GenBank/DDBJ whole genome shotgun (WGS) entry which is preliminary data.</text>
</comment>
<feature type="region of interest" description="Disordered" evidence="1">
    <location>
        <begin position="97"/>
        <end position="155"/>
    </location>
</feature>
<feature type="region of interest" description="Disordered" evidence="1">
    <location>
        <begin position="211"/>
        <end position="236"/>
    </location>
</feature>
<feature type="compositionally biased region" description="Polar residues" evidence="1">
    <location>
        <begin position="131"/>
        <end position="144"/>
    </location>
</feature>
<accession>A0ABQ9U575</accession>
<gene>
    <name evidence="2" type="ORF">P7K49_028745</name>
</gene>
<reference evidence="2 3" key="1">
    <citation type="submission" date="2023-05" db="EMBL/GenBank/DDBJ databases">
        <title>B98-5 Cell Line De Novo Hybrid Assembly: An Optical Mapping Approach.</title>
        <authorList>
            <person name="Kananen K."/>
            <person name="Auerbach J.A."/>
            <person name="Kautto E."/>
            <person name="Blachly J.S."/>
        </authorList>
    </citation>
    <scope>NUCLEOTIDE SEQUENCE [LARGE SCALE GENOMIC DNA]</scope>
    <source>
        <strain evidence="2">B95-8</strain>
        <tissue evidence="2">Cell line</tissue>
    </source>
</reference>
<dbReference type="EMBL" id="JASSZA010000015">
    <property type="protein sequence ID" value="KAK2092217.1"/>
    <property type="molecule type" value="Genomic_DNA"/>
</dbReference>